<accession>A0A151K1Q2</accession>
<sequence>MPAEAVADTSADFAQRDVRDPQGEVNVTRIVKLPPFWKDNPFLWFTQVEAVFALSRITADETKFRYVIVNLDQNILPFVSDILASPPAENKYGALKTRIISSFDESNESKLRRLLRGHELGDEKPSHFLQRLRNLAAGQCNEAVMRTLFLEQMPESVRSILAISELTDLSKLAQQADRVVDVTRNTVAVVSTGEAKACDKTPQDDVNLHELKKMVESLSREVKRSIRRSRSKSRGRGRSKSKEREDDICYYHSRFGEQAKNCRPPCTFKKQKAKLELTEN</sequence>
<evidence type="ECO:0000313" key="4">
    <source>
        <dbReference type="Proteomes" id="UP000078542"/>
    </source>
</evidence>
<proteinExistence type="predicted"/>
<dbReference type="KEGG" id="ccoa:108771186"/>
<dbReference type="STRING" id="456900.A0A151K1Q2"/>
<dbReference type="Proteomes" id="UP000078542">
    <property type="component" value="Unassembled WGS sequence"/>
</dbReference>
<dbReference type="InterPro" id="IPR055469">
    <property type="entry name" value="DUF7041"/>
</dbReference>
<evidence type="ECO:0000256" key="1">
    <source>
        <dbReference type="SAM" id="MobiDB-lite"/>
    </source>
</evidence>
<feature type="domain" description="DUF7041" evidence="2">
    <location>
        <begin position="33"/>
        <end position="115"/>
    </location>
</feature>
<organism evidence="3 4">
    <name type="scientific">Cyphomyrmex costatus</name>
    <dbReference type="NCBI Taxonomy" id="456900"/>
    <lineage>
        <taxon>Eukaryota</taxon>
        <taxon>Metazoa</taxon>
        <taxon>Ecdysozoa</taxon>
        <taxon>Arthropoda</taxon>
        <taxon>Hexapoda</taxon>
        <taxon>Insecta</taxon>
        <taxon>Pterygota</taxon>
        <taxon>Neoptera</taxon>
        <taxon>Endopterygota</taxon>
        <taxon>Hymenoptera</taxon>
        <taxon>Apocrita</taxon>
        <taxon>Aculeata</taxon>
        <taxon>Formicoidea</taxon>
        <taxon>Formicidae</taxon>
        <taxon>Myrmicinae</taxon>
        <taxon>Cyphomyrmex</taxon>
    </lineage>
</organism>
<gene>
    <name evidence="3" type="ORF">ALC62_00088</name>
</gene>
<feature type="compositionally biased region" description="Basic residues" evidence="1">
    <location>
        <begin position="225"/>
        <end position="239"/>
    </location>
</feature>
<dbReference type="EMBL" id="LKEX01009256">
    <property type="protein sequence ID" value="KYN50060.1"/>
    <property type="molecule type" value="Genomic_DNA"/>
</dbReference>
<comment type="caution">
    <text evidence="3">The sequence shown here is derived from an EMBL/GenBank/DDBJ whole genome shotgun (WGS) entry which is preliminary data.</text>
</comment>
<name>A0A151K1Q2_9HYME</name>
<dbReference type="AlphaFoldDB" id="A0A151K1Q2"/>
<keyword evidence="4" id="KW-1185">Reference proteome</keyword>
<protein>
    <recommendedName>
        <fullName evidence="2">DUF7041 domain-containing protein</fullName>
    </recommendedName>
</protein>
<evidence type="ECO:0000313" key="3">
    <source>
        <dbReference type="EMBL" id="KYN50060.1"/>
    </source>
</evidence>
<evidence type="ECO:0000259" key="2">
    <source>
        <dbReference type="Pfam" id="PF23055"/>
    </source>
</evidence>
<dbReference type="OrthoDB" id="7552726at2759"/>
<reference evidence="3 4" key="1">
    <citation type="submission" date="2016-03" db="EMBL/GenBank/DDBJ databases">
        <title>Cyphomyrmex costatus WGS genome.</title>
        <authorList>
            <person name="Nygaard S."/>
            <person name="Hu H."/>
            <person name="Boomsma J."/>
            <person name="Zhang G."/>
        </authorList>
    </citation>
    <scope>NUCLEOTIDE SEQUENCE [LARGE SCALE GENOMIC DNA]</scope>
    <source>
        <strain evidence="3">MS0001</strain>
        <tissue evidence="3">Whole body</tissue>
    </source>
</reference>
<dbReference type="PANTHER" id="PTHR33327:SF3">
    <property type="entry name" value="RNA-DIRECTED DNA POLYMERASE"/>
    <property type="match status" value="1"/>
</dbReference>
<dbReference type="Pfam" id="PF23055">
    <property type="entry name" value="DUF7041"/>
    <property type="match status" value="1"/>
</dbReference>
<dbReference type="PANTHER" id="PTHR33327">
    <property type="entry name" value="ENDONUCLEASE"/>
    <property type="match status" value="1"/>
</dbReference>
<feature type="region of interest" description="Disordered" evidence="1">
    <location>
        <begin position="222"/>
        <end position="244"/>
    </location>
</feature>